<comment type="caution">
    <text evidence="1">The sequence shown here is derived from an EMBL/GenBank/DDBJ whole genome shotgun (WGS) entry which is preliminary data.</text>
</comment>
<evidence type="ECO:0008006" key="3">
    <source>
        <dbReference type="Google" id="ProtNLM"/>
    </source>
</evidence>
<dbReference type="InterPro" id="IPR027417">
    <property type="entry name" value="P-loop_NTPase"/>
</dbReference>
<gene>
    <name evidence="1" type="ORF">GB927_033620</name>
</gene>
<sequence length="134" mass="14781">MLPHAVGVLDSAEEILRFGGVAVMVVELVRLPLVASRRLQLAAEKSGTKGLIICRWRRQAEATDYGQPASATQWRISMMPSECLPVAGVVRPRWLLELMRASAGDCFDIEVGACDERGRLQALHAGQDQWRIAQ</sequence>
<keyword evidence="2" id="KW-1185">Reference proteome</keyword>
<organism evidence="1 2">
    <name type="scientific">Shinella lacus</name>
    <dbReference type="NCBI Taxonomy" id="2654216"/>
    <lineage>
        <taxon>Bacteria</taxon>
        <taxon>Pseudomonadati</taxon>
        <taxon>Pseudomonadota</taxon>
        <taxon>Alphaproteobacteria</taxon>
        <taxon>Hyphomicrobiales</taxon>
        <taxon>Rhizobiaceae</taxon>
        <taxon>Shinella</taxon>
    </lineage>
</organism>
<dbReference type="Gene3D" id="3.40.50.300">
    <property type="entry name" value="P-loop containing nucleotide triphosphate hydrolases"/>
    <property type="match status" value="1"/>
</dbReference>
<evidence type="ECO:0000313" key="1">
    <source>
        <dbReference type="EMBL" id="MCQ4635006.1"/>
    </source>
</evidence>
<dbReference type="EMBL" id="WHSB02000030">
    <property type="protein sequence ID" value="MCQ4635006.1"/>
    <property type="molecule type" value="Genomic_DNA"/>
</dbReference>
<accession>A0ABT1RJ30</accession>
<dbReference type="SUPFAM" id="SSF52540">
    <property type="entry name" value="P-loop containing nucleoside triphosphate hydrolases"/>
    <property type="match status" value="1"/>
</dbReference>
<protein>
    <recommendedName>
        <fullName evidence="3">Protein ImuA</fullName>
    </recommendedName>
</protein>
<name>A0ABT1RJ30_9HYPH</name>
<dbReference type="Proteomes" id="UP000996601">
    <property type="component" value="Unassembled WGS sequence"/>
</dbReference>
<proteinExistence type="predicted"/>
<reference evidence="1" key="1">
    <citation type="submission" date="2021-07" db="EMBL/GenBank/DDBJ databases">
        <title>Shinella sp. nov., a novel member of the genus Shinella from water.</title>
        <authorList>
            <person name="Deng Y."/>
        </authorList>
    </citation>
    <scope>NUCLEOTIDE SEQUENCE</scope>
    <source>
        <strain evidence="1">CPCC 100929</strain>
    </source>
</reference>
<evidence type="ECO:0000313" key="2">
    <source>
        <dbReference type="Proteomes" id="UP000996601"/>
    </source>
</evidence>